<comment type="caution">
    <text evidence="2">The sequence shown here is derived from an EMBL/GenBank/DDBJ whole genome shotgun (WGS) entry which is preliminary data.</text>
</comment>
<protein>
    <submittedName>
        <fullName evidence="2">Uncharacterized protein</fullName>
    </submittedName>
</protein>
<keyword evidence="3" id="KW-1185">Reference proteome</keyword>
<evidence type="ECO:0000313" key="2">
    <source>
        <dbReference type="EMBL" id="ORZ35449.1"/>
    </source>
</evidence>
<organism evidence="2 3">
    <name type="scientific">Catenaria anguillulae PL171</name>
    <dbReference type="NCBI Taxonomy" id="765915"/>
    <lineage>
        <taxon>Eukaryota</taxon>
        <taxon>Fungi</taxon>
        <taxon>Fungi incertae sedis</taxon>
        <taxon>Blastocladiomycota</taxon>
        <taxon>Blastocladiomycetes</taxon>
        <taxon>Blastocladiales</taxon>
        <taxon>Catenariaceae</taxon>
        <taxon>Catenaria</taxon>
    </lineage>
</organism>
<evidence type="ECO:0000256" key="1">
    <source>
        <dbReference type="SAM" id="SignalP"/>
    </source>
</evidence>
<dbReference type="EMBL" id="MCFL01000022">
    <property type="protein sequence ID" value="ORZ35449.1"/>
    <property type="molecule type" value="Genomic_DNA"/>
</dbReference>
<reference evidence="2 3" key="1">
    <citation type="submission" date="2016-07" db="EMBL/GenBank/DDBJ databases">
        <title>Pervasive Adenine N6-methylation of Active Genes in Fungi.</title>
        <authorList>
            <consortium name="DOE Joint Genome Institute"/>
            <person name="Mondo S.J."/>
            <person name="Dannebaum R.O."/>
            <person name="Kuo R.C."/>
            <person name="Labutti K."/>
            <person name="Haridas S."/>
            <person name="Kuo A."/>
            <person name="Salamov A."/>
            <person name="Ahrendt S.R."/>
            <person name="Lipzen A."/>
            <person name="Sullivan W."/>
            <person name="Andreopoulos W.B."/>
            <person name="Clum A."/>
            <person name="Lindquist E."/>
            <person name="Daum C."/>
            <person name="Ramamoorthy G.K."/>
            <person name="Gryganskyi A."/>
            <person name="Culley D."/>
            <person name="Magnuson J.K."/>
            <person name="James T.Y."/>
            <person name="O'Malley M.A."/>
            <person name="Stajich J.E."/>
            <person name="Spatafora J.W."/>
            <person name="Visel A."/>
            <person name="Grigoriev I.V."/>
        </authorList>
    </citation>
    <scope>NUCLEOTIDE SEQUENCE [LARGE SCALE GENOMIC DNA]</scope>
    <source>
        <strain evidence="2 3">PL171</strain>
    </source>
</reference>
<name>A0A1Y2HLK6_9FUNG</name>
<accession>A0A1Y2HLK6</accession>
<keyword evidence="1" id="KW-0732">Signal</keyword>
<dbReference type="STRING" id="765915.A0A1Y2HLK6"/>
<proteinExistence type="predicted"/>
<dbReference type="AlphaFoldDB" id="A0A1Y2HLK6"/>
<evidence type="ECO:0000313" key="3">
    <source>
        <dbReference type="Proteomes" id="UP000193411"/>
    </source>
</evidence>
<feature type="chain" id="PRO_5010985626" evidence="1">
    <location>
        <begin position="18"/>
        <end position="191"/>
    </location>
</feature>
<feature type="signal peptide" evidence="1">
    <location>
        <begin position="1"/>
        <end position="17"/>
    </location>
</feature>
<gene>
    <name evidence="2" type="ORF">BCR44DRAFT_1119877</name>
</gene>
<dbReference type="Proteomes" id="UP000193411">
    <property type="component" value="Unassembled WGS sequence"/>
</dbReference>
<sequence length="191" mass="18544">MKSTLILAAALVASVAAAPSYNAPAPGSNYDAAKPAPAPIQPGYDAAKPAPAPVQPGYNGDAKPAPAVTTPCSSAAAAKPTVPASNYNGVPAPAPTGAYDGVSPDGKKPCTTAVADQVAIPSTTPCEKSAAKTTDAYEQAAPAQPTGAYDVKIQPAGQQNTDGSLYQASSAGKVGGSVVALMVAGAGLLVL</sequence>